<keyword evidence="2" id="KW-0378">Hydrolase</keyword>
<dbReference type="EMBL" id="CABWIK020000001">
    <property type="protein sequence ID" value="CAB3961824.1"/>
    <property type="molecule type" value="Genomic_DNA"/>
</dbReference>
<gene>
    <name evidence="2" type="ORF">BCO9919_00156</name>
</gene>
<keyword evidence="2" id="KW-0031">Aminopeptidase</keyword>
<evidence type="ECO:0000313" key="2">
    <source>
        <dbReference type="EMBL" id="CAB3961824.1"/>
    </source>
</evidence>
<dbReference type="Proteomes" id="UP000494322">
    <property type="component" value="Unassembled WGS sequence"/>
</dbReference>
<sequence length="115" mass="12258">MHMAHGSGQRPLPYVPIRRTGTPSERAGHMTGVSPATQDGADDSARVDPVPAQPRAGDYAVDGLDGVRWRVGKTVIRDAQGNAGQTRQVTRGGARVSRHVLRTNQVRLAVPSSAR</sequence>
<evidence type="ECO:0000256" key="1">
    <source>
        <dbReference type="SAM" id="MobiDB-lite"/>
    </source>
</evidence>
<feature type="region of interest" description="Disordered" evidence="1">
    <location>
        <begin position="1"/>
        <end position="59"/>
    </location>
</feature>
<name>A0A6J5IND6_9BURK</name>
<evidence type="ECO:0000313" key="3">
    <source>
        <dbReference type="Proteomes" id="UP000494322"/>
    </source>
</evidence>
<accession>A0A6J5IND6</accession>
<dbReference type="AlphaFoldDB" id="A0A6J5IND6"/>
<proteinExistence type="predicted"/>
<keyword evidence="2" id="KW-0645">Protease</keyword>
<dbReference type="GO" id="GO:0004177">
    <property type="term" value="F:aminopeptidase activity"/>
    <property type="evidence" value="ECO:0007669"/>
    <property type="project" value="UniProtKB-KW"/>
</dbReference>
<reference evidence="2 3" key="1">
    <citation type="submission" date="2020-04" db="EMBL/GenBank/DDBJ databases">
        <authorList>
            <person name="Depoorter E."/>
        </authorList>
    </citation>
    <scope>NUCLEOTIDE SEQUENCE [LARGE SCALE GENOMIC DNA]</scope>
    <source>
        <strain evidence="2 3">BCC0132</strain>
    </source>
</reference>
<organism evidence="2 3">
    <name type="scientific">Burkholderia cenocepacia</name>
    <dbReference type="NCBI Taxonomy" id="95486"/>
    <lineage>
        <taxon>Bacteria</taxon>
        <taxon>Pseudomonadati</taxon>
        <taxon>Pseudomonadota</taxon>
        <taxon>Betaproteobacteria</taxon>
        <taxon>Burkholderiales</taxon>
        <taxon>Burkholderiaceae</taxon>
        <taxon>Burkholderia</taxon>
        <taxon>Burkholderia cepacia complex</taxon>
    </lineage>
</organism>
<protein>
    <submittedName>
        <fullName evidence="2">Aminopeptidase</fullName>
    </submittedName>
</protein>